<keyword evidence="4" id="KW-1185">Reference proteome</keyword>
<evidence type="ECO:0000313" key="4">
    <source>
        <dbReference type="Proteomes" id="UP000714420"/>
    </source>
</evidence>
<dbReference type="PANTHER" id="PTHR35869:SF1">
    <property type="entry name" value="OUTER-MEMBRANE LIPOPROTEIN CARRIER PROTEIN"/>
    <property type="match status" value="1"/>
</dbReference>
<sequence>MKRIGILVIVLATFIAVANAQNAKSILDRTAEILSNKGGITAKFSISGQQAGTLAFKGRAFHASTPQAVIWFDGTTQWTYMKNNEEVNISKPDRNKQQMMNPYNFIMIYKAGYRYTAKAIGNSYQVHLTSTDARRNIKEMYITVGKKTYIPSQIRILQNKTWTTIDISNFKKANLNASTFKFNSKEYPNAEIIDLR</sequence>
<dbReference type="Gene3D" id="2.50.20.10">
    <property type="entry name" value="Lipoprotein localisation LolA/LolB/LppX"/>
    <property type="match status" value="1"/>
</dbReference>
<name>A0ABX2AR97_9BACT</name>
<evidence type="ECO:0000256" key="2">
    <source>
        <dbReference type="SAM" id="SignalP"/>
    </source>
</evidence>
<feature type="signal peptide" evidence="2">
    <location>
        <begin position="1"/>
        <end position="20"/>
    </location>
</feature>
<organism evidence="3 4">
    <name type="scientific">Xylanibacter muris</name>
    <dbReference type="NCBI Taxonomy" id="2736290"/>
    <lineage>
        <taxon>Bacteria</taxon>
        <taxon>Pseudomonadati</taxon>
        <taxon>Bacteroidota</taxon>
        <taxon>Bacteroidia</taxon>
        <taxon>Bacteroidales</taxon>
        <taxon>Prevotellaceae</taxon>
        <taxon>Xylanibacter</taxon>
    </lineage>
</organism>
<dbReference type="Pfam" id="PF16584">
    <property type="entry name" value="LolA_2"/>
    <property type="match status" value="1"/>
</dbReference>
<evidence type="ECO:0000256" key="1">
    <source>
        <dbReference type="ARBA" id="ARBA00022729"/>
    </source>
</evidence>
<feature type="chain" id="PRO_5046246689" evidence="2">
    <location>
        <begin position="21"/>
        <end position="196"/>
    </location>
</feature>
<proteinExistence type="predicted"/>
<dbReference type="EMBL" id="JABKKF010000010">
    <property type="protein sequence ID" value="NPD92755.1"/>
    <property type="molecule type" value="Genomic_DNA"/>
</dbReference>
<gene>
    <name evidence="3" type="ORF">HPS56_10460</name>
</gene>
<keyword evidence="1 2" id="KW-0732">Signal</keyword>
<dbReference type="InterPro" id="IPR029046">
    <property type="entry name" value="LolA/LolB/LppX"/>
</dbReference>
<protein>
    <submittedName>
        <fullName evidence="3">Cell envelope biogenesis protein LolA</fullName>
    </submittedName>
</protein>
<dbReference type="PANTHER" id="PTHR35869">
    <property type="entry name" value="OUTER-MEMBRANE LIPOPROTEIN CARRIER PROTEIN"/>
    <property type="match status" value="1"/>
</dbReference>
<comment type="caution">
    <text evidence="3">The sequence shown here is derived from an EMBL/GenBank/DDBJ whole genome shotgun (WGS) entry which is preliminary data.</text>
</comment>
<dbReference type="CDD" id="cd16325">
    <property type="entry name" value="LolA"/>
    <property type="match status" value="1"/>
</dbReference>
<dbReference type="SUPFAM" id="SSF89392">
    <property type="entry name" value="Prokaryotic lipoproteins and lipoprotein localization factors"/>
    <property type="match status" value="1"/>
</dbReference>
<reference evidence="3 4" key="1">
    <citation type="submission" date="2020-05" db="EMBL/GenBank/DDBJ databases">
        <title>Distinct polysaccharide utilization as determinants for interspecies competition between intestinal Prevotella spp.</title>
        <authorList>
            <person name="Galvez E.J.C."/>
            <person name="Iljazovic A."/>
            <person name="Strowig T."/>
        </authorList>
    </citation>
    <scope>NUCLEOTIDE SEQUENCE [LARGE SCALE GENOMIC DNA]</scope>
    <source>
        <strain evidence="3 4">PMUR</strain>
    </source>
</reference>
<dbReference type="RefSeq" id="WP_172276244.1">
    <property type="nucleotide sequence ID" value="NZ_CASGMU010000009.1"/>
</dbReference>
<dbReference type="Proteomes" id="UP000714420">
    <property type="component" value="Unassembled WGS sequence"/>
</dbReference>
<accession>A0ABX2AR97</accession>
<dbReference type="InterPro" id="IPR004564">
    <property type="entry name" value="OM_lipoprot_carrier_LolA-like"/>
</dbReference>
<evidence type="ECO:0000313" key="3">
    <source>
        <dbReference type="EMBL" id="NPD92755.1"/>
    </source>
</evidence>